<organism evidence="8 9">
    <name type="scientific">Rhizopus stolonifer</name>
    <name type="common">Rhizopus nigricans</name>
    <dbReference type="NCBI Taxonomy" id="4846"/>
    <lineage>
        <taxon>Eukaryota</taxon>
        <taxon>Fungi</taxon>
        <taxon>Fungi incertae sedis</taxon>
        <taxon>Mucoromycota</taxon>
        <taxon>Mucoromycotina</taxon>
        <taxon>Mucoromycetes</taxon>
        <taxon>Mucorales</taxon>
        <taxon>Mucorineae</taxon>
        <taxon>Rhizopodaceae</taxon>
        <taxon>Rhizopus</taxon>
    </lineage>
</organism>
<evidence type="ECO:0000256" key="6">
    <source>
        <dbReference type="SAM" id="MobiDB-lite"/>
    </source>
</evidence>
<feature type="region of interest" description="Disordered" evidence="6">
    <location>
        <begin position="43"/>
        <end position="85"/>
    </location>
</feature>
<feature type="compositionally biased region" description="Polar residues" evidence="6">
    <location>
        <begin position="174"/>
        <end position="192"/>
    </location>
</feature>
<evidence type="ECO:0000313" key="9">
    <source>
        <dbReference type="Proteomes" id="UP000253551"/>
    </source>
</evidence>
<keyword evidence="2" id="KW-0677">Repeat</keyword>
<dbReference type="GO" id="GO:0046872">
    <property type="term" value="F:metal ion binding"/>
    <property type="evidence" value="ECO:0007669"/>
    <property type="project" value="UniProtKB-KW"/>
</dbReference>
<keyword evidence="3 5" id="KW-0862">Zinc</keyword>
<comment type="caution">
    <text evidence="8">The sequence shown here is derived from an EMBL/GenBank/DDBJ whole genome shotgun (WGS) entry which is preliminary data.</text>
</comment>
<feature type="compositionally biased region" description="Basic and acidic residues" evidence="6">
    <location>
        <begin position="75"/>
        <end position="84"/>
    </location>
</feature>
<evidence type="ECO:0000256" key="5">
    <source>
        <dbReference type="PROSITE-ProRule" id="PRU00125"/>
    </source>
</evidence>
<evidence type="ECO:0000259" key="7">
    <source>
        <dbReference type="PROSITE" id="PS50023"/>
    </source>
</evidence>
<dbReference type="PROSITE" id="PS50023">
    <property type="entry name" value="LIM_DOMAIN_2"/>
    <property type="match status" value="3"/>
</dbReference>
<dbReference type="GO" id="GO:0003712">
    <property type="term" value="F:transcription coregulator activity"/>
    <property type="evidence" value="ECO:0007669"/>
    <property type="project" value="TreeGrafter"/>
</dbReference>
<dbReference type="InterPro" id="IPR001781">
    <property type="entry name" value="Znf_LIM"/>
</dbReference>
<dbReference type="SMART" id="SM00132">
    <property type="entry name" value="LIM"/>
    <property type="match status" value="4"/>
</dbReference>
<keyword evidence="9" id="KW-1185">Reference proteome</keyword>
<evidence type="ECO:0000313" key="8">
    <source>
        <dbReference type="EMBL" id="RCH81732.1"/>
    </source>
</evidence>
<dbReference type="Pfam" id="PF00412">
    <property type="entry name" value="LIM"/>
    <property type="match status" value="2"/>
</dbReference>
<evidence type="ECO:0000256" key="2">
    <source>
        <dbReference type="ARBA" id="ARBA00022737"/>
    </source>
</evidence>
<feature type="domain" description="LIM zinc-binding" evidence="7">
    <location>
        <begin position="464"/>
        <end position="530"/>
    </location>
</feature>
<dbReference type="STRING" id="4846.A0A367IVQ3"/>
<feature type="compositionally biased region" description="Polar residues" evidence="6">
    <location>
        <begin position="50"/>
        <end position="69"/>
    </location>
</feature>
<dbReference type="EMBL" id="PJQM01005392">
    <property type="protein sequence ID" value="RCH81732.1"/>
    <property type="molecule type" value="Genomic_DNA"/>
</dbReference>
<evidence type="ECO:0000256" key="3">
    <source>
        <dbReference type="ARBA" id="ARBA00022833"/>
    </source>
</evidence>
<dbReference type="GO" id="GO:0005634">
    <property type="term" value="C:nucleus"/>
    <property type="evidence" value="ECO:0007669"/>
    <property type="project" value="TreeGrafter"/>
</dbReference>
<dbReference type="Proteomes" id="UP000253551">
    <property type="component" value="Unassembled WGS sequence"/>
</dbReference>
<evidence type="ECO:0000256" key="1">
    <source>
        <dbReference type="ARBA" id="ARBA00022723"/>
    </source>
</evidence>
<feature type="region of interest" description="Disordered" evidence="6">
    <location>
        <begin position="174"/>
        <end position="196"/>
    </location>
</feature>
<dbReference type="CDD" id="cd08368">
    <property type="entry name" value="LIM"/>
    <property type="match status" value="1"/>
</dbReference>
<keyword evidence="1 5" id="KW-0479">Metal-binding</keyword>
<feature type="domain" description="LIM zinc-binding" evidence="7">
    <location>
        <begin position="122"/>
        <end position="184"/>
    </location>
</feature>
<protein>
    <recommendedName>
        <fullName evidence="7">LIM zinc-binding domain-containing protein</fullName>
    </recommendedName>
</protein>
<dbReference type="AlphaFoldDB" id="A0A367IVQ3"/>
<feature type="non-terminal residue" evidence="8">
    <location>
        <position position="1"/>
    </location>
</feature>
<dbReference type="InterPro" id="IPR036280">
    <property type="entry name" value="Multihaem_cyt_sf"/>
</dbReference>
<dbReference type="PROSITE" id="PS00478">
    <property type="entry name" value="LIM_DOMAIN_1"/>
    <property type="match status" value="3"/>
</dbReference>
<evidence type="ECO:0000256" key="4">
    <source>
        <dbReference type="ARBA" id="ARBA00023038"/>
    </source>
</evidence>
<name>A0A367IVQ3_RHIST</name>
<dbReference type="SUPFAM" id="SSF48695">
    <property type="entry name" value="Multiheme cytochromes"/>
    <property type="match status" value="2"/>
</dbReference>
<dbReference type="OrthoDB" id="1112565at2759"/>
<dbReference type="Gene3D" id="2.10.110.10">
    <property type="entry name" value="Cysteine Rich Protein"/>
    <property type="match status" value="4"/>
</dbReference>
<keyword evidence="4 5" id="KW-0440">LIM domain</keyword>
<feature type="domain" description="LIM zinc-binding" evidence="7">
    <location>
        <begin position="370"/>
        <end position="430"/>
    </location>
</feature>
<gene>
    <name evidence="8" type="ORF">CU098_004752</name>
</gene>
<accession>A0A367IVQ3</accession>
<sequence length="534" mass="60223">NSACPKCHQSLSSDGSSRITSIFASRKGLGNNNTVDKWQDTYSRKGIFSNRPTASSSTPRPRQSVQRSAMPNFPTEKKDPKESGPLKSCAYCHKKQHSWSDFNHFTIYKSVYYCKPCLEEKLTCPKCQIKVKLLDPQIDFSNHIWHTPCFQCHHCSSPLKEALAEQDSDGNPSCRSCHVTQKQPPSPKNSSVSTPLLTSSKSALTSAYFISKGRRPLSVLVNDAIENEPSTKPDEPKTPIPADIKKTHRRKKIIKRPCKECEQHVSKKDYRGLKTITGDILCYHSFCLSCEKCHQPFDDLKYHTDGKAFYHTKCPENTRVSPQSEEEEPFPQTPTTLPQVDFNVLSSSPTPFNLLPTKEEEKIPTKITELTCNTCSKPVTDTFLELANHFYHKECLLCAGCEKTVPTNRKLSKYQDKLYCDSCSLKNNTDTLNNDLKNALNSVTKPSDIFKSRTKNLPRLGGVRTCARCSESMPILDTHPGPNATRWHKKCLRCSGCNKQMDSDAHMTMNESSGLCLVHCRECLDDTPKPKFVR</sequence>
<dbReference type="PANTHER" id="PTHR24205:SF16">
    <property type="entry name" value="GH01042P-RELATED"/>
    <property type="match status" value="1"/>
</dbReference>
<dbReference type="PANTHER" id="PTHR24205">
    <property type="entry name" value="FOUR AND A HALF LIM DOMAINS PROTEIN"/>
    <property type="match status" value="1"/>
</dbReference>
<reference evidence="8 9" key="1">
    <citation type="journal article" date="2018" name="G3 (Bethesda)">
        <title>Phylogenetic and Phylogenomic Definition of Rhizopus Species.</title>
        <authorList>
            <person name="Gryganskyi A.P."/>
            <person name="Golan J."/>
            <person name="Dolatabadi S."/>
            <person name="Mondo S."/>
            <person name="Robb S."/>
            <person name="Idnurm A."/>
            <person name="Muszewska A."/>
            <person name="Steczkiewicz K."/>
            <person name="Masonjones S."/>
            <person name="Liao H.L."/>
            <person name="Gajdeczka M.T."/>
            <person name="Anike F."/>
            <person name="Vuek A."/>
            <person name="Anishchenko I.M."/>
            <person name="Voigt K."/>
            <person name="de Hoog G.S."/>
            <person name="Smith M.E."/>
            <person name="Heitman J."/>
            <person name="Vilgalys R."/>
            <person name="Stajich J.E."/>
        </authorList>
    </citation>
    <scope>NUCLEOTIDE SEQUENCE [LARGE SCALE GENOMIC DNA]</scope>
    <source>
        <strain evidence="8 9">LSU 92-RS-03</strain>
    </source>
</reference>
<proteinExistence type="predicted"/>